<reference evidence="2 3" key="1">
    <citation type="submission" date="2021-04" db="EMBL/GenBank/DDBJ databases">
        <authorList>
            <person name="Rodrigo-Torres L."/>
            <person name="Arahal R. D."/>
            <person name="Lucena T."/>
        </authorList>
    </citation>
    <scope>NUCLEOTIDE SEQUENCE [LARGE SCALE GENOMIC DNA]</scope>
    <source>
        <strain evidence="2 3">CECT 9623</strain>
    </source>
</reference>
<evidence type="ECO:0008006" key="4">
    <source>
        <dbReference type="Google" id="ProtNLM"/>
    </source>
</evidence>
<comment type="caution">
    <text evidence="2">The sequence shown here is derived from an EMBL/GenBank/DDBJ whole genome shotgun (WGS) entry which is preliminary data.</text>
</comment>
<dbReference type="PROSITE" id="PS51257">
    <property type="entry name" value="PROKAR_LIPOPROTEIN"/>
    <property type="match status" value="1"/>
</dbReference>
<feature type="signal peptide" evidence="1">
    <location>
        <begin position="1"/>
        <end position="29"/>
    </location>
</feature>
<feature type="chain" id="PRO_5046175774" description="Lipocalin-like domain-containing protein" evidence="1">
    <location>
        <begin position="30"/>
        <end position="162"/>
    </location>
</feature>
<protein>
    <recommendedName>
        <fullName evidence="4">Lipocalin-like domain-containing protein</fullName>
    </recommendedName>
</protein>
<name>A0ABM8UV95_9BACT</name>
<keyword evidence="3" id="KW-1185">Reference proteome</keyword>
<keyword evidence="1" id="KW-0732">Signal</keyword>
<sequence length="162" mass="18476">MIALNLKIKKNMKKILLLSCLFLALFVSACDKDKDKNETPQPTEKDKILVNYPWRMSTVTDLTGKDIPMNQLNTQTQAIKSVMDIQFRQNNTTVAIDQKSKQVINGGTWYLIEDNKMLDIDISGFKGKFGVEELTNSKMRLKSTMPVNGRDQETIMVFEPVI</sequence>
<accession>A0ABM8UV95</accession>
<dbReference type="Proteomes" id="UP000679725">
    <property type="component" value="Unassembled WGS sequence"/>
</dbReference>
<evidence type="ECO:0000313" key="3">
    <source>
        <dbReference type="Proteomes" id="UP000679725"/>
    </source>
</evidence>
<evidence type="ECO:0000313" key="2">
    <source>
        <dbReference type="EMBL" id="CAG5072042.1"/>
    </source>
</evidence>
<organism evidence="2 3">
    <name type="scientific">Dyadobacter linearis</name>
    <dbReference type="NCBI Taxonomy" id="2823330"/>
    <lineage>
        <taxon>Bacteria</taxon>
        <taxon>Pseudomonadati</taxon>
        <taxon>Bacteroidota</taxon>
        <taxon>Cytophagia</taxon>
        <taxon>Cytophagales</taxon>
        <taxon>Spirosomataceae</taxon>
        <taxon>Dyadobacter</taxon>
    </lineage>
</organism>
<proteinExistence type="predicted"/>
<gene>
    <name evidence="2" type="ORF">DYBT9623_03980</name>
</gene>
<evidence type="ECO:0000256" key="1">
    <source>
        <dbReference type="SAM" id="SignalP"/>
    </source>
</evidence>
<dbReference type="EMBL" id="CAJRAU010000006">
    <property type="protein sequence ID" value="CAG5072042.1"/>
    <property type="molecule type" value="Genomic_DNA"/>
</dbReference>